<dbReference type="OrthoDB" id="8123139at2759"/>
<evidence type="ECO:0000313" key="3">
    <source>
        <dbReference type="Proteomes" id="UP000887013"/>
    </source>
</evidence>
<sequence>MRFLMDSEGDNEESNESQNTEFAIDGNVCIKIGTSSSPRRPPLHIIFKVISGPSEYAKRNMMKRPNEILPAFYLLFHNNIMEYITKCTKMEA</sequence>
<dbReference type="EMBL" id="BMAW01027093">
    <property type="protein sequence ID" value="GFU00377.1"/>
    <property type="molecule type" value="Genomic_DNA"/>
</dbReference>
<accession>A0A8X6Q4S6</accession>
<evidence type="ECO:0000313" key="2">
    <source>
        <dbReference type="EMBL" id="GFU00377.1"/>
    </source>
</evidence>
<dbReference type="AlphaFoldDB" id="A0A8X6Q4S6"/>
<organism evidence="2 3">
    <name type="scientific">Nephila pilipes</name>
    <name type="common">Giant wood spider</name>
    <name type="synonym">Nephila maculata</name>
    <dbReference type="NCBI Taxonomy" id="299642"/>
    <lineage>
        <taxon>Eukaryota</taxon>
        <taxon>Metazoa</taxon>
        <taxon>Ecdysozoa</taxon>
        <taxon>Arthropoda</taxon>
        <taxon>Chelicerata</taxon>
        <taxon>Arachnida</taxon>
        <taxon>Araneae</taxon>
        <taxon>Araneomorphae</taxon>
        <taxon>Entelegynae</taxon>
        <taxon>Araneoidea</taxon>
        <taxon>Nephilidae</taxon>
        <taxon>Nephila</taxon>
    </lineage>
</organism>
<name>A0A8X6Q4S6_NEPPI</name>
<keyword evidence="3" id="KW-1185">Reference proteome</keyword>
<reference evidence="2" key="1">
    <citation type="submission" date="2020-08" db="EMBL/GenBank/DDBJ databases">
        <title>Multicomponent nature underlies the extraordinary mechanical properties of spider dragline silk.</title>
        <authorList>
            <person name="Kono N."/>
            <person name="Nakamura H."/>
            <person name="Mori M."/>
            <person name="Yoshida Y."/>
            <person name="Ohtoshi R."/>
            <person name="Malay A.D."/>
            <person name="Moran D.A.P."/>
            <person name="Tomita M."/>
            <person name="Numata K."/>
            <person name="Arakawa K."/>
        </authorList>
    </citation>
    <scope>NUCLEOTIDE SEQUENCE</scope>
</reference>
<feature type="region of interest" description="Disordered" evidence="1">
    <location>
        <begin position="1"/>
        <end position="20"/>
    </location>
</feature>
<comment type="caution">
    <text evidence="2">The sequence shown here is derived from an EMBL/GenBank/DDBJ whole genome shotgun (WGS) entry which is preliminary data.</text>
</comment>
<proteinExistence type="predicted"/>
<protein>
    <submittedName>
        <fullName evidence="2">Uncharacterized protein</fullName>
    </submittedName>
</protein>
<dbReference type="Proteomes" id="UP000887013">
    <property type="component" value="Unassembled WGS sequence"/>
</dbReference>
<gene>
    <name evidence="2" type="ORF">NPIL_266671</name>
</gene>
<evidence type="ECO:0000256" key="1">
    <source>
        <dbReference type="SAM" id="MobiDB-lite"/>
    </source>
</evidence>